<dbReference type="InterPro" id="IPR004695">
    <property type="entry name" value="SLAC1/Mae1/Ssu1/TehA"/>
</dbReference>
<dbReference type="RefSeq" id="WP_173291772.1">
    <property type="nucleotide sequence ID" value="NZ_AP021888.1"/>
</dbReference>
<feature type="transmembrane region" description="Helical" evidence="5">
    <location>
        <begin position="85"/>
        <end position="103"/>
    </location>
</feature>
<dbReference type="Gene3D" id="1.50.10.150">
    <property type="entry name" value="Voltage-dependent anion channel"/>
    <property type="match status" value="1"/>
</dbReference>
<feature type="transmembrane region" description="Helical" evidence="5">
    <location>
        <begin position="201"/>
        <end position="221"/>
    </location>
</feature>
<feature type="transmembrane region" description="Helical" evidence="5">
    <location>
        <begin position="261"/>
        <end position="279"/>
    </location>
</feature>
<organism evidence="6 7">
    <name type="scientific">Thiosulfativibrio zosterae</name>
    <dbReference type="NCBI Taxonomy" id="2675053"/>
    <lineage>
        <taxon>Bacteria</taxon>
        <taxon>Pseudomonadati</taxon>
        <taxon>Pseudomonadota</taxon>
        <taxon>Gammaproteobacteria</taxon>
        <taxon>Thiotrichales</taxon>
        <taxon>Piscirickettsiaceae</taxon>
        <taxon>Thiosulfativibrio</taxon>
    </lineage>
</organism>
<comment type="subcellular location">
    <subcellularLocation>
        <location evidence="1">Membrane</location>
        <topology evidence="1">Multi-pass membrane protein</topology>
    </subcellularLocation>
</comment>
<feature type="transmembrane region" description="Helical" evidence="5">
    <location>
        <begin position="168"/>
        <end position="189"/>
    </location>
</feature>
<dbReference type="CDD" id="cd09323">
    <property type="entry name" value="TDT_SLAC1_like"/>
    <property type="match status" value="1"/>
</dbReference>
<accession>A0A6F8PPP7</accession>
<evidence type="ECO:0000256" key="3">
    <source>
        <dbReference type="ARBA" id="ARBA00022989"/>
    </source>
</evidence>
<sequence>MSEPSLGRLAYFPASFFGMIMGITGTAIAFKKTESFWGFGSVMGQGLVYFATLLFAILALAYAAKIVRFPKEVAVELKHPVKMNFVPAISISLLLLSIAFYGLEQVGVSRILWIVGAVIQLSLTLWVLYNWVHHDFFVPEHSNPAWFIPIVGNIVVPIAGVHHAPLDISWFFFSIGLIFWVALKAILLNRIIFHAPLAERLVPTLFIFIAPPAVGFISYVALNGGEVNQFAKVLYMFALFLTLLMAVSFGKFCKLNFALSWWAYTFPLAAMSIASFLMAQKSGESFYQGIGMVVLSVLSVMVLWFGFKTFKAFKAGKICTNDH</sequence>
<evidence type="ECO:0000313" key="7">
    <source>
        <dbReference type="Proteomes" id="UP000501466"/>
    </source>
</evidence>
<keyword evidence="7" id="KW-1185">Reference proteome</keyword>
<gene>
    <name evidence="6" type="ORF">THMIRHAT_17630</name>
</gene>
<dbReference type="InterPro" id="IPR038665">
    <property type="entry name" value="Voltage-dep_anion_channel_sf"/>
</dbReference>
<dbReference type="GO" id="GO:0046583">
    <property type="term" value="F:monoatomic cation efflux transmembrane transporter activity"/>
    <property type="evidence" value="ECO:0007669"/>
    <property type="project" value="TreeGrafter"/>
</dbReference>
<feature type="transmembrane region" description="Helical" evidence="5">
    <location>
        <begin position="42"/>
        <end position="64"/>
    </location>
</feature>
<keyword evidence="3 5" id="KW-1133">Transmembrane helix</keyword>
<protein>
    <submittedName>
        <fullName evidence="6">Transporter</fullName>
    </submittedName>
</protein>
<evidence type="ECO:0000256" key="1">
    <source>
        <dbReference type="ARBA" id="ARBA00004141"/>
    </source>
</evidence>
<dbReference type="AlphaFoldDB" id="A0A6F8PPP7"/>
<dbReference type="PANTHER" id="PTHR37955:SF1">
    <property type="entry name" value="DEP DOMAIN-CONTAINING PROTEIN"/>
    <property type="match status" value="1"/>
</dbReference>
<feature type="transmembrane region" description="Helical" evidence="5">
    <location>
        <begin position="144"/>
        <end position="162"/>
    </location>
</feature>
<dbReference type="EMBL" id="AP021888">
    <property type="protein sequence ID" value="BBP44017.1"/>
    <property type="molecule type" value="Genomic_DNA"/>
</dbReference>
<feature type="transmembrane region" description="Helical" evidence="5">
    <location>
        <begin position="9"/>
        <end position="30"/>
    </location>
</feature>
<proteinExistence type="predicted"/>
<reference evidence="7" key="1">
    <citation type="submission" date="2019-11" db="EMBL/GenBank/DDBJ databases">
        <title>Isolation and characterization of two novel species in the genus Thiomicrorhabdus.</title>
        <authorList>
            <person name="Mochizuki J."/>
            <person name="Kojima H."/>
            <person name="Fukui M."/>
        </authorList>
    </citation>
    <scope>NUCLEOTIDE SEQUENCE [LARGE SCALE GENOMIC DNA]</scope>
    <source>
        <strain evidence="7">AkT22</strain>
    </source>
</reference>
<evidence type="ECO:0000256" key="2">
    <source>
        <dbReference type="ARBA" id="ARBA00022692"/>
    </source>
</evidence>
<dbReference type="Proteomes" id="UP000501466">
    <property type="component" value="Chromosome"/>
</dbReference>
<feature type="transmembrane region" description="Helical" evidence="5">
    <location>
        <begin position="109"/>
        <end position="132"/>
    </location>
</feature>
<dbReference type="KEGG" id="tzo:THMIRHAT_17630"/>
<evidence type="ECO:0000256" key="4">
    <source>
        <dbReference type="ARBA" id="ARBA00023136"/>
    </source>
</evidence>
<keyword evidence="2 5" id="KW-0812">Transmembrane</keyword>
<dbReference type="GO" id="GO:0005886">
    <property type="term" value="C:plasma membrane"/>
    <property type="evidence" value="ECO:0007669"/>
    <property type="project" value="TreeGrafter"/>
</dbReference>
<feature type="transmembrane region" description="Helical" evidence="5">
    <location>
        <begin position="233"/>
        <end position="249"/>
    </location>
</feature>
<evidence type="ECO:0000313" key="6">
    <source>
        <dbReference type="EMBL" id="BBP44017.1"/>
    </source>
</evidence>
<name>A0A6F8PPP7_9GAMM</name>
<dbReference type="InterPro" id="IPR052951">
    <property type="entry name" value="Tellurite_res_ion_channel"/>
</dbReference>
<feature type="transmembrane region" description="Helical" evidence="5">
    <location>
        <begin position="285"/>
        <end position="307"/>
    </location>
</feature>
<dbReference type="PANTHER" id="PTHR37955">
    <property type="entry name" value="TELLURITE RESISTANCE PROTEIN TEHA"/>
    <property type="match status" value="1"/>
</dbReference>
<dbReference type="Pfam" id="PF03595">
    <property type="entry name" value="SLAC1"/>
    <property type="match status" value="1"/>
</dbReference>
<keyword evidence="4 5" id="KW-0472">Membrane</keyword>
<evidence type="ECO:0000256" key="5">
    <source>
        <dbReference type="SAM" id="Phobius"/>
    </source>
</evidence>